<dbReference type="Proteomes" id="UP001642464">
    <property type="component" value="Unassembled WGS sequence"/>
</dbReference>
<evidence type="ECO:0000256" key="6">
    <source>
        <dbReference type="ARBA" id="ARBA00022679"/>
    </source>
</evidence>
<dbReference type="PANTHER" id="PTHR12886">
    <property type="entry name" value="PIG-M MANNOSYLTRANSFERASE"/>
    <property type="match status" value="1"/>
</dbReference>
<feature type="transmembrane region" description="Helical" evidence="11">
    <location>
        <begin position="16"/>
        <end position="39"/>
    </location>
</feature>
<dbReference type="EC" id="2.4.1.-" evidence="11"/>
<comment type="function">
    <text evidence="11">Catalytic subunit of the glycosylphosphatidylinositol-mannosyltransferase I complex which catalyzes the transfer of the first mannose, via an alpha-1,4 bond from a dolichol-phosphate-mannose (Dol-P-Man) to the glucosaminyl acyl phosphatidylinositol (GlcN-(acyl)PI) intermediate to generate alpha-D-Man-(1-&gt;4)-alpha-D-GlcN-(1-&gt;6)-(1-radyl,2-acyl-sn-glycero-3-phospho)-2-acyl-inositol and participates in the sixth step of the glycosylphosphatidylinositol-anchor biosynthesis.</text>
</comment>
<organism evidence="12 13">
    <name type="scientific">Durusdinium trenchii</name>
    <dbReference type="NCBI Taxonomy" id="1381693"/>
    <lineage>
        <taxon>Eukaryota</taxon>
        <taxon>Sar</taxon>
        <taxon>Alveolata</taxon>
        <taxon>Dinophyceae</taxon>
        <taxon>Suessiales</taxon>
        <taxon>Symbiodiniaceae</taxon>
        <taxon>Durusdinium</taxon>
    </lineage>
</organism>
<accession>A0ABP0L8L1</accession>
<gene>
    <name evidence="12" type="ORF">SCF082_LOCUS21077</name>
</gene>
<keyword evidence="6 11" id="KW-0808">Transferase</keyword>
<evidence type="ECO:0000256" key="8">
    <source>
        <dbReference type="ARBA" id="ARBA00022824"/>
    </source>
</evidence>
<reference evidence="12 13" key="1">
    <citation type="submission" date="2024-02" db="EMBL/GenBank/DDBJ databases">
        <authorList>
            <person name="Chen Y."/>
            <person name="Shah S."/>
            <person name="Dougan E. K."/>
            <person name="Thang M."/>
            <person name="Chan C."/>
        </authorList>
    </citation>
    <scope>NUCLEOTIDE SEQUENCE [LARGE SCALE GENOMIC DNA]</scope>
</reference>
<comment type="subcellular location">
    <subcellularLocation>
        <location evidence="1 11">Endoplasmic reticulum membrane</location>
        <topology evidence="1 11">Multi-pass membrane protein</topology>
    </subcellularLocation>
</comment>
<keyword evidence="8 11" id="KW-0256">Endoplasmic reticulum</keyword>
<evidence type="ECO:0000256" key="1">
    <source>
        <dbReference type="ARBA" id="ARBA00004477"/>
    </source>
</evidence>
<evidence type="ECO:0000256" key="9">
    <source>
        <dbReference type="ARBA" id="ARBA00022989"/>
    </source>
</evidence>
<protein>
    <recommendedName>
        <fullName evidence="11">GPI mannosyltransferase 1</fullName>
        <ecNumber evidence="11">2.4.1.-</ecNumber>
    </recommendedName>
    <alternativeName>
        <fullName evidence="11">GPI mannosyltransferase I</fullName>
    </alternativeName>
</protein>
<dbReference type="EMBL" id="CAXAMM010014894">
    <property type="protein sequence ID" value="CAK9034939.1"/>
    <property type="molecule type" value="Genomic_DNA"/>
</dbReference>
<evidence type="ECO:0000256" key="7">
    <source>
        <dbReference type="ARBA" id="ARBA00022692"/>
    </source>
</evidence>
<dbReference type="InterPro" id="IPR007704">
    <property type="entry name" value="PIG-M"/>
</dbReference>
<comment type="caution">
    <text evidence="11">Lacks conserved residue(s) required for the propagation of feature annotation.</text>
</comment>
<evidence type="ECO:0000256" key="5">
    <source>
        <dbReference type="ARBA" id="ARBA00022676"/>
    </source>
</evidence>
<feature type="transmembrane region" description="Helical" evidence="11">
    <location>
        <begin position="60"/>
        <end position="78"/>
    </location>
</feature>
<feature type="non-terminal residue" evidence="12">
    <location>
        <position position="1"/>
    </location>
</feature>
<keyword evidence="7 11" id="KW-0812">Transmembrane</keyword>
<dbReference type="Pfam" id="PF05007">
    <property type="entry name" value="Mannosyl_trans"/>
    <property type="match status" value="1"/>
</dbReference>
<comment type="pathway">
    <text evidence="2 11">Glycolipid biosynthesis; glycosylphosphatidylinositol-anchor biosynthesis.</text>
</comment>
<name>A0ABP0L8L1_9DINO</name>
<proteinExistence type="inferred from homology"/>
<keyword evidence="13" id="KW-1185">Reference proteome</keyword>
<evidence type="ECO:0000256" key="3">
    <source>
        <dbReference type="ARBA" id="ARBA00011071"/>
    </source>
</evidence>
<evidence type="ECO:0000313" key="12">
    <source>
        <dbReference type="EMBL" id="CAK9034939.1"/>
    </source>
</evidence>
<comment type="similarity">
    <text evidence="3 11">Belongs to the PIGM family.</text>
</comment>
<evidence type="ECO:0000256" key="2">
    <source>
        <dbReference type="ARBA" id="ARBA00004687"/>
    </source>
</evidence>
<keyword evidence="4 11" id="KW-0337">GPI-anchor biosynthesis</keyword>
<comment type="caution">
    <text evidence="12">The sequence shown here is derived from an EMBL/GenBank/DDBJ whole genome shotgun (WGS) entry which is preliminary data.</text>
</comment>
<evidence type="ECO:0000256" key="10">
    <source>
        <dbReference type="ARBA" id="ARBA00023136"/>
    </source>
</evidence>
<feature type="transmembrane region" description="Helical" evidence="11">
    <location>
        <begin position="98"/>
        <end position="116"/>
    </location>
</feature>
<keyword evidence="10 11" id="KW-0472">Membrane</keyword>
<evidence type="ECO:0000256" key="11">
    <source>
        <dbReference type="RuleBase" id="RU365064"/>
    </source>
</evidence>
<keyword evidence="5 11" id="KW-0328">Glycosyltransferase</keyword>
<dbReference type="PANTHER" id="PTHR12886:SF0">
    <property type="entry name" value="GPI MANNOSYLTRANSFERASE 1"/>
    <property type="match status" value="1"/>
</dbReference>
<evidence type="ECO:0000313" key="13">
    <source>
        <dbReference type="Proteomes" id="UP001642464"/>
    </source>
</evidence>
<sequence>VIYVPAIAVRLSHRDFLGFAVLSLSTFMVLVAFFYKLYGMEFLQCAYLHHSQRKDPQHNFSVYFFLVNGSADVTRFAFLPQLCLLLGKEKIGWSPALLVARTLLVSLMCFIYFLLFSGKKLLVAPGISTRKKKLLVTSNNGISTSS</sequence>
<evidence type="ECO:0000256" key="4">
    <source>
        <dbReference type="ARBA" id="ARBA00022502"/>
    </source>
</evidence>
<keyword evidence="9 11" id="KW-1133">Transmembrane helix</keyword>